<reference evidence="3" key="1">
    <citation type="journal article" date="2019" name="Int. J. Syst. Evol. Microbiol.">
        <title>The Global Catalogue of Microorganisms (GCM) 10K type strain sequencing project: providing services to taxonomists for standard genome sequencing and annotation.</title>
        <authorList>
            <consortium name="The Broad Institute Genomics Platform"/>
            <consortium name="The Broad Institute Genome Sequencing Center for Infectious Disease"/>
            <person name="Wu L."/>
            <person name="Ma J."/>
        </authorList>
    </citation>
    <scope>NUCLEOTIDE SEQUENCE [LARGE SCALE GENOMIC DNA]</scope>
    <source>
        <strain evidence="3">JCM 18410</strain>
    </source>
</reference>
<proteinExistence type="predicted"/>
<dbReference type="Proteomes" id="UP001500124">
    <property type="component" value="Unassembled WGS sequence"/>
</dbReference>
<gene>
    <name evidence="2" type="ORF">GCM10023336_55900</name>
</gene>
<organism evidence="2 3">
    <name type="scientific">Streptomyces similanensis</name>
    <dbReference type="NCBI Taxonomy" id="1274988"/>
    <lineage>
        <taxon>Bacteria</taxon>
        <taxon>Bacillati</taxon>
        <taxon>Actinomycetota</taxon>
        <taxon>Actinomycetes</taxon>
        <taxon>Kitasatosporales</taxon>
        <taxon>Streptomycetaceae</taxon>
        <taxon>Streptomyces</taxon>
    </lineage>
</organism>
<name>A0ABP9L577_9ACTN</name>
<comment type="caution">
    <text evidence="2">The sequence shown here is derived from an EMBL/GenBank/DDBJ whole genome shotgun (WGS) entry which is preliminary data.</text>
</comment>
<evidence type="ECO:0000256" key="1">
    <source>
        <dbReference type="SAM" id="MobiDB-lite"/>
    </source>
</evidence>
<keyword evidence="3" id="KW-1185">Reference proteome</keyword>
<sequence>MSTGSVRTAWTKHLDVLRRRAVAEAIDVGADTPWPSLVDRIGATHRVARRAAWAQHAAAGSCPPRRSGHRRAVRPLHPVLGRAAHGGGD</sequence>
<protein>
    <submittedName>
        <fullName evidence="2">Uncharacterized protein</fullName>
    </submittedName>
</protein>
<accession>A0ABP9L577</accession>
<feature type="region of interest" description="Disordered" evidence="1">
    <location>
        <begin position="57"/>
        <end position="89"/>
    </location>
</feature>
<dbReference type="EMBL" id="BAABKC010000087">
    <property type="protein sequence ID" value="GAA5070624.1"/>
    <property type="molecule type" value="Genomic_DNA"/>
</dbReference>
<evidence type="ECO:0000313" key="3">
    <source>
        <dbReference type="Proteomes" id="UP001500124"/>
    </source>
</evidence>
<evidence type="ECO:0000313" key="2">
    <source>
        <dbReference type="EMBL" id="GAA5070624.1"/>
    </source>
</evidence>